<dbReference type="GO" id="GO:0009273">
    <property type="term" value="P:peptidoglycan-based cell wall biogenesis"/>
    <property type="evidence" value="ECO:0007669"/>
    <property type="project" value="TreeGrafter"/>
</dbReference>
<feature type="transmembrane region" description="Helical" evidence="1">
    <location>
        <begin position="88"/>
        <end position="108"/>
    </location>
</feature>
<reference evidence="2 3" key="1">
    <citation type="submission" date="2016-11" db="EMBL/GenBank/DDBJ databases">
        <authorList>
            <person name="Jaros S."/>
            <person name="Januszkiewicz K."/>
            <person name="Wedrychowicz H."/>
        </authorList>
    </citation>
    <scope>NUCLEOTIDE SEQUENCE [LARGE SCALE GENOMIC DNA]</scope>
    <source>
        <strain evidence="2 3">DSM 27063</strain>
    </source>
</reference>
<dbReference type="PANTHER" id="PTHR43535:SF1">
    <property type="entry name" value="PHOSPHATIDATE CYTIDYLYLTRANSFERASE"/>
    <property type="match status" value="1"/>
</dbReference>
<feature type="transmembrane region" description="Helical" evidence="1">
    <location>
        <begin position="180"/>
        <end position="200"/>
    </location>
</feature>
<proteinExistence type="predicted"/>
<keyword evidence="1" id="KW-0812">Transmembrane</keyword>
<name>A0A1M6PU35_9BACT</name>
<feature type="transmembrane region" description="Helical" evidence="1">
    <location>
        <begin position="114"/>
        <end position="137"/>
    </location>
</feature>
<gene>
    <name evidence="2" type="ORF">SAMN05444280_1732</name>
</gene>
<dbReference type="OrthoDB" id="9799199at2"/>
<organism evidence="2 3">
    <name type="scientific">Tangfeifania diversioriginum</name>
    <dbReference type="NCBI Taxonomy" id="1168035"/>
    <lineage>
        <taxon>Bacteria</taxon>
        <taxon>Pseudomonadati</taxon>
        <taxon>Bacteroidota</taxon>
        <taxon>Bacteroidia</taxon>
        <taxon>Marinilabiliales</taxon>
        <taxon>Prolixibacteraceae</taxon>
        <taxon>Tangfeifania</taxon>
    </lineage>
</organism>
<keyword evidence="1" id="KW-0472">Membrane</keyword>
<evidence type="ECO:0000256" key="1">
    <source>
        <dbReference type="SAM" id="Phobius"/>
    </source>
</evidence>
<dbReference type="PANTHER" id="PTHR43535">
    <property type="entry name" value="PHOSPHATIDATE CYTIDYLYLTRANSFERASE"/>
    <property type="match status" value="1"/>
</dbReference>
<dbReference type="RefSeq" id="WP_073174195.1">
    <property type="nucleotide sequence ID" value="NZ_FQZE01000073.1"/>
</dbReference>
<keyword evidence="1" id="KW-1133">Transmembrane helix</keyword>
<sequence>MEQLIYSIILGYFVLGGIGFCLINRKKERDVARKSYTKFGVYFIIINILFFSITIQSVIFSYLAILIVAVGSFELSRLFVAAKFQHKLFFVLSLLVYFILSAGFIVFSRADRNLILLTFLVLSIFDSFSQITGQLFGKTKIMPAVSPNKTWGGVVGGTIIALISAFLLKNLFQGTNSELFLLAFGTVFFAFVGDILASLYKRKFQVKDYSNWIPGHGGFLDRFDSLIAGGSWAALAISILGS</sequence>
<keyword evidence="3" id="KW-1185">Reference proteome</keyword>
<evidence type="ECO:0000313" key="3">
    <source>
        <dbReference type="Proteomes" id="UP000184050"/>
    </source>
</evidence>
<protein>
    <submittedName>
        <fullName evidence="2">Phosphatidate cytidylyltransferase</fullName>
    </submittedName>
</protein>
<dbReference type="Pfam" id="PF01148">
    <property type="entry name" value="CTP_transf_1"/>
    <property type="match status" value="1"/>
</dbReference>
<feature type="transmembrane region" description="Helical" evidence="1">
    <location>
        <begin position="6"/>
        <end position="23"/>
    </location>
</feature>
<feature type="transmembrane region" description="Helical" evidence="1">
    <location>
        <begin position="149"/>
        <end position="168"/>
    </location>
</feature>
<dbReference type="STRING" id="1168035.SAMN05444280_1732"/>
<dbReference type="GO" id="GO:0005886">
    <property type="term" value="C:plasma membrane"/>
    <property type="evidence" value="ECO:0007669"/>
    <property type="project" value="TreeGrafter"/>
</dbReference>
<feature type="transmembrane region" description="Helical" evidence="1">
    <location>
        <begin position="35"/>
        <end position="53"/>
    </location>
</feature>
<dbReference type="Proteomes" id="UP000184050">
    <property type="component" value="Unassembled WGS sequence"/>
</dbReference>
<evidence type="ECO:0000313" key="2">
    <source>
        <dbReference type="EMBL" id="SHK11479.1"/>
    </source>
</evidence>
<dbReference type="GO" id="GO:0016779">
    <property type="term" value="F:nucleotidyltransferase activity"/>
    <property type="evidence" value="ECO:0007669"/>
    <property type="project" value="UniProtKB-KW"/>
</dbReference>
<keyword evidence="2" id="KW-0808">Transferase</keyword>
<dbReference type="AlphaFoldDB" id="A0A1M6PU35"/>
<feature type="transmembrane region" description="Helical" evidence="1">
    <location>
        <begin position="59"/>
        <end position="76"/>
    </location>
</feature>
<dbReference type="EMBL" id="FQZE01000073">
    <property type="protein sequence ID" value="SHK11479.1"/>
    <property type="molecule type" value="Genomic_DNA"/>
</dbReference>
<accession>A0A1M6PU35</accession>
<keyword evidence="2" id="KW-0548">Nucleotidyltransferase</keyword>